<dbReference type="EMBL" id="JBHSOW010000060">
    <property type="protein sequence ID" value="MFC5650646.1"/>
    <property type="molecule type" value="Genomic_DNA"/>
</dbReference>
<keyword evidence="2" id="KW-1185">Reference proteome</keyword>
<dbReference type="Proteomes" id="UP001596047">
    <property type="component" value="Unassembled WGS sequence"/>
</dbReference>
<proteinExistence type="predicted"/>
<evidence type="ECO:0000313" key="2">
    <source>
        <dbReference type="Proteomes" id="UP001596047"/>
    </source>
</evidence>
<reference evidence="2" key="1">
    <citation type="journal article" date="2019" name="Int. J. Syst. Evol. Microbiol.">
        <title>The Global Catalogue of Microorganisms (GCM) 10K type strain sequencing project: providing services to taxonomists for standard genome sequencing and annotation.</title>
        <authorList>
            <consortium name="The Broad Institute Genomics Platform"/>
            <consortium name="The Broad Institute Genome Sequencing Center for Infectious Disease"/>
            <person name="Wu L."/>
            <person name="Ma J."/>
        </authorList>
    </citation>
    <scope>NUCLEOTIDE SEQUENCE [LARGE SCALE GENOMIC DNA]</scope>
    <source>
        <strain evidence="2">CGMCC 1.3240</strain>
    </source>
</reference>
<comment type="caution">
    <text evidence="1">The sequence shown here is derived from an EMBL/GenBank/DDBJ whole genome shotgun (WGS) entry which is preliminary data.</text>
</comment>
<organism evidence="1 2">
    <name type="scientific">Paenibacillus solisilvae</name>
    <dbReference type="NCBI Taxonomy" id="2486751"/>
    <lineage>
        <taxon>Bacteria</taxon>
        <taxon>Bacillati</taxon>
        <taxon>Bacillota</taxon>
        <taxon>Bacilli</taxon>
        <taxon>Bacillales</taxon>
        <taxon>Paenibacillaceae</taxon>
        <taxon>Paenibacillus</taxon>
    </lineage>
</organism>
<gene>
    <name evidence="1" type="ORF">ACFPYJ_16245</name>
</gene>
<accession>A0ABW0VXN3</accession>
<sequence>MKRASGERSYAVSVKRAFGERSGVWGKCEAGIRRIIGFGSMG</sequence>
<dbReference type="RefSeq" id="WP_379189222.1">
    <property type="nucleotide sequence ID" value="NZ_JBHSOW010000060.1"/>
</dbReference>
<evidence type="ECO:0000313" key="1">
    <source>
        <dbReference type="EMBL" id="MFC5650646.1"/>
    </source>
</evidence>
<protein>
    <submittedName>
        <fullName evidence="1">Uncharacterized protein</fullName>
    </submittedName>
</protein>
<name>A0ABW0VXN3_9BACL</name>